<feature type="transmembrane region" description="Helical" evidence="1">
    <location>
        <begin position="154"/>
        <end position="174"/>
    </location>
</feature>
<feature type="transmembrane region" description="Helical" evidence="1">
    <location>
        <begin position="234"/>
        <end position="255"/>
    </location>
</feature>
<feature type="transmembrane region" description="Helical" evidence="1">
    <location>
        <begin position="267"/>
        <end position="288"/>
    </location>
</feature>
<dbReference type="AlphaFoldDB" id="A0A8T9SYQ1"/>
<dbReference type="EMBL" id="CP095053">
    <property type="protein sequence ID" value="UOR04936.1"/>
    <property type="molecule type" value="Genomic_DNA"/>
</dbReference>
<proteinExistence type="predicted"/>
<sequence>MSASLFGVLWRHELTSLYRNRVLVVLFSLVLVVLLAALWAGSSQWHTQQRTLGRIRAHRQEMQDSLVQRIRRVEAHGMHYPGFIWDDPTYAYNTARNEGPQYAVKAPFALQALAAGQSGVQPFYYKVYITKKQQLVHESEIDNSYLQFVGAFDFAFVVVYLLPLLLIVFTYNVVSSEREQGTWVLLKTSNQSIARLTLMRLGIRYGLFTLFFWAVVTPVLAALVGPAFLATSNWWWLVVAVSLYFAFWVALALLVNSFSLSSNLNALTLIFLWLVLGLLVPALLQFGLDRAYPIPSRIAITSAERDAINRYFERDGQTLTKEVFSSPRTLIRQASVVTPGMVYGYGVIVYKSQEIKDQATQQAERQLYGQIEQQQAALRGWQLMSPALLLQETLAALAGTHWQQFNHFSRDVDAFRYHTQRFFYPKMAQEITYRTFTVADAEAIPQFRPRVYADYHWLPIGPSWLLYAGITATVLGVGYRRLLHATR</sequence>
<keyword evidence="1" id="KW-0812">Transmembrane</keyword>
<feature type="transmembrane region" description="Helical" evidence="1">
    <location>
        <begin position="205"/>
        <end position="228"/>
    </location>
</feature>
<feature type="transmembrane region" description="Helical" evidence="1">
    <location>
        <begin position="464"/>
        <end position="483"/>
    </location>
</feature>
<keyword evidence="1" id="KW-1133">Transmembrane helix</keyword>
<accession>A0A8T9SYQ1</accession>
<evidence type="ECO:0000256" key="1">
    <source>
        <dbReference type="SAM" id="Phobius"/>
    </source>
</evidence>
<name>A0A8T9SYQ1_9BACT</name>
<keyword evidence="1" id="KW-0472">Membrane</keyword>
<dbReference type="KEGG" id="haei:MUN82_18605"/>
<protein>
    <submittedName>
        <fullName evidence="2">DUF3526 domain-containing protein</fullName>
    </submittedName>
</protein>
<dbReference type="InterPro" id="IPR021913">
    <property type="entry name" value="DUF3526"/>
</dbReference>
<dbReference type="RefSeq" id="WP_245092828.1">
    <property type="nucleotide sequence ID" value="NZ_CP095053.1"/>
</dbReference>
<evidence type="ECO:0000313" key="3">
    <source>
        <dbReference type="Proteomes" id="UP000829925"/>
    </source>
</evidence>
<evidence type="ECO:0000313" key="2">
    <source>
        <dbReference type="EMBL" id="UOR04936.1"/>
    </source>
</evidence>
<dbReference type="PANTHER" id="PTHR43471">
    <property type="entry name" value="ABC TRANSPORTER PERMEASE"/>
    <property type="match status" value="1"/>
</dbReference>
<feature type="transmembrane region" description="Helical" evidence="1">
    <location>
        <begin position="21"/>
        <end position="40"/>
    </location>
</feature>
<dbReference type="Pfam" id="PF12040">
    <property type="entry name" value="DUF3526"/>
    <property type="match status" value="1"/>
</dbReference>
<gene>
    <name evidence="2" type="ORF">MUN82_18605</name>
</gene>
<reference evidence="2 3" key="1">
    <citation type="submission" date="2022-04" db="EMBL/GenBank/DDBJ databases">
        <title>Hymenobacter sp. isolated from the air.</title>
        <authorList>
            <person name="Won M."/>
            <person name="Lee C.-M."/>
            <person name="Woen H.-Y."/>
            <person name="Kwon S.-W."/>
        </authorList>
    </citation>
    <scope>NUCLEOTIDE SEQUENCE [LARGE SCALE GENOMIC DNA]</scope>
    <source>
        <strain evidence="3">5413 J-13</strain>
    </source>
</reference>
<keyword evidence="3" id="KW-1185">Reference proteome</keyword>
<dbReference type="Proteomes" id="UP000829925">
    <property type="component" value="Chromosome"/>
</dbReference>
<organism evidence="2 3">
    <name type="scientific">Hymenobacter aerilatus</name>
    <dbReference type="NCBI Taxonomy" id="2932251"/>
    <lineage>
        <taxon>Bacteria</taxon>
        <taxon>Pseudomonadati</taxon>
        <taxon>Bacteroidota</taxon>
        <taxon>Cytophagia</taxon>
        <taxon>Cytophagales</taxon>
        <taxon>Hymenobacteraceae</taxon>
        <taxon>Hymenobacter</taxon>
    </lineage>
</organism>